<evidence type="ECO:0000256" key="9">
    <source>
        <dbReference type="RuleBase" id="RU004320"/>
    </source>
</evidence>
<feature type="site" description="Discriminates between blocked and unblocked aminoacyl-tRNA" evidence="7">
    <location>
        <position position="14"/>
    </location>
</feature>
<dbReference type="SUPFAM" id="SSF53178">
    <property type="entry name" value="Peptidyl-tRNA hydrolase-like"/>
    <property type="match status" value="1"/>
</dbReference>
<dbReference type="GO" id="GO:0072344">
    <property type="term" value="P:rescue of stalled ribosome"/>
    <property type="evidence" value="ECO:0007669"/>
    <property type="project" value="UniProtKB-UniRule"/>
</dbReference>
<dbReference type="Gene3D" id="3.40.50.1470">
    <property type="entry name" value="Peptidyl-tRNA hydrolase"/>
    <property type="match status" value="1"/>
</dbReference>
<comment type="function">
    <text evidence="7">Catalyzes the release of premature peptidyl moieties from peptidyl-tRNA molecules trapped in stalled 50S ribosomal subunits, and thus maintains levels of free tRNAs and 50S ribosomes.</text>
</comment>
<gene>
    <name evidence="7" type="primary">pth</name>
    <name evidence="10" type="ORF">CWE08_06480</name>
</gene>
<dbReference type="GO" id="GO:0004045">
    <property type="term" value="F:peptidyl-tRNA hydrolase activity"/>
    <property type="evidence" value="ECO:0007669"/>
    <property type="project" value="UniProtKB-UniRule"/>
</dbReference>
<evidence type="ECO:0000256" key="5">
    <source>
        <dbReference type="ARBA" id="ARBA00038063"/>
    </source>
</evidence>
<dbReference type="PANTHER" id="PTHR17224">
    <property type="entry name" value="PEPTIDYL-TRNA HYDROLASE"/>
    <property type="match status" value="1"/>
</dbReference>
<dbReference type="PANTHER" id="PTHR17224:SF1">
    <property type="entry name" value="PEPTIDYL-TRNA HYDROLASE"/>
    <property type="match status" value="1"/>
</dbReference>
<dbReference type="InterPro" id="IPR018171">
    <property type="entry name" value="Pept_tRNA_hydro_CS"/>
</dbReference>
<dbReference type="Pfam" id="PF01195">
    <property type="entry name" value="Pept_tRNA_hydro"/>
    <property type="match status" value="1"/>
</dbReference>
<feature type="site" description="Stabilizes the basic form of H active site to accept a proton" evidence="7">
    <location>
        <position position="97"/>
    </location>
</feature>
<evidence type="ECO:0000313" key="10">
    <source>
        <dbReference type="EMBL" id="RUO21223.1"/>
    </source>
</evidence>
<proteinExistence type="inferred from homology"/>
<dbReference type="EC" id="3.1.1.29" evidence="1 7"/>
<evidence type="ECO:0000256" key="4">
    <source>
        <dbReference type="ARBA" id="ARBA00022884"/>
    </source>
</evidence>
<dbReference type="EMBL" id="PIPJ01000003">
    <property type="protein sequence ID" value="RUO21223.1"/>
    <property type="molecule type" value="Genomic_DNA"/>
</dbReference>
<dbReference type="GO" id="GO:0000049">
    <property type="term" value="F:tRNA binding"/>
    <property type="evidence" value="ECO:0007669"/>
    <property type="project" value="UniProtKB-UniRule"/>
</dbReference>
<feature type="binding site" evidence="7">
    <location>
        <position position="118"/>
    </location>
    <ligand>
        <name>tRNA</name>
        <dbReference type="ChEBI" id="CHEBI:17843"/>
    </ligand>
</feature>
<evidence type="ECO:0000256" key="7">
    <source>
        <dbReference type="HAMAP-Rule" id="MF_00083"/>
    </source>
</evidence>
<sequence length="197" mass="21469">MMSADIKLIVGLGNPGPEYTATRHNAGFWFVEALARQFNVNLTPESKFFGHIARLGPPYMDTRLLNPTTFMNRSGQAVGAMATFFKILPEEILVVHDELDLPPGIAKFKQGGGHGGHNGLKDIARALANQTNFHRLRIGIGHPGHSSKVTGYVLGKAPSNEQNLMDDAIDASLRAVEIAMNDGWVAAKQYLHSIKPE</sequence>
<dbReference type="GO" id="GO:0006515">
    <property type="term" value="P:protein quality control for misfolded or incompletely synthesized proteins"/>
    <property type="evidence" value="ECO:0007669"/>
    <property type="project" value="UniProtKB-UniRule"/>
</dbReference>
<dbReference type="GO" id="GO:0005737">
    <property type="term" value="C:cytoplasm"/>
    <property type="evidence" value="ECO:0007669"/>
    <property type="project" value="UniProtKB-SubCell"/>
</dbReference>
<name>A0A432VWX9_9GAMM</name>
<dbReference type="NCBIfam" id="TIGR00447">
    <property type="entry name" value="pth"/>
    <property type="match status" value="1"/>
</dbReference>
<keyword evidence="11" id="KW-1185">Reference proteome</keyword>
<dbReference type="InterPro" id="IPR001328">
    <property type="entry name" value="Pept_tRNA_hydro"/>
</dbReference>
<keyword evidence="7" id="KW-0963">Cytoplasm</keyword>
<dbReference type="HAMAP" id="MF_00083">
    <property type="entry name" value="Pept_tRNA_hydro_bact"/>
    <property type="match status" value="1"/>
</dbReference>
<feature type="active site" description="Proton acceptor" evidence="7">
    <location>
        <position position="24"/>
    </location>
</feature>
<comment type="catalytic activity">
    <reaction evidence="7 8">
        <text>an N-acyl-L-alpha-aminoacyl-tRNA + H2O = an N-acyl-L-amino acid + a tRNA + H(+)</text>
        <dbReference type="Rhea" id="RHEA:54448"/>
        <dbReference type="Rhea" id="RHEA-COMP:10123"/>
        <dbReference type="Rhea" id="RHEA-COMP:13883"/>
        <dbReference type="ChEBI" id="CHEBI:15377"/>
        <dbReference type="ChEBI" id="CHEBI:15378"/>
        <dbReference type="ChEBI" id="CHEBI:59874"/>
        <dbReference type="ChEBI" id="CHEBI:78442"/>
        <dbReference type="ChEBI" id="CHEBI:138191"/>
        <dbReference type="EC" id="3.1.1.29"/>
    </reaction>
</comment>
<feature type="binding site" evidence="7">
    <location>
        <position position="19"/>
    </location>
    <ligand>
        <name>tRNA</name>
        <dbReference type="ChEBI" id="CHEBI:17843"/>
    </ligand>
</feature>
<reference evidence="11" key="1">
    <citation type="journal article" date="2018" name="Front. Microbiol.">
        <title>Genome-Based Analysis Reveals the Taxonomy and Diversity of the Family Idiomarinaceae.</title>
        <authorList>
            <person name="Liu Y."/>
            <person name="Lai Q."/>
            <person name="Shao Z."/>
        </authorList>
    </citation>
    <scope>NUCLEOTIDE SEQUENCE [LARGE SCALE GENOMIC DNA]</scope>
    <source>
        <strain evidence="11">GBPy7</strain>
    </source>
</reference>
<feature type="binding site" evidence="7">
    <location>
        <position position="72"/>
    </location>
    <ligand>
        <name>tRNA</name>
        <dbReference type="ChEBI" id="CHEBI:17843"/>
    </ligand>
</feature>
<comment type="caution">
    <text evidence="10">The sequence shown here is derived from an EMBL/GenBank/DDBJ whole genome shotgun (WGS) entry which is preliminary data.</text>
</comment>
<evidence type="ECO:0000256" key="3">
    <source>
        <dbReference type="ARBA" id="ARBA00022801"/>
    </source>
</evidence>
<keyword evidence="2 7" id="KW-0820">tRNA-binding</keyword>
<evidence type="ECO:0000256" key="2">
    <source>
        <dbReference type="ARBA" id="ARBA00022555"/>
    </source>
</evidence>
<comment type="subcellular location">
    <subcellularLocation>
        <location evidence="7">Cytoplasm</location>
    </subcellularLocation>
</comment>
<dbReference type="AlphaFoldDB" id="A0A432VWX9"/>
<evidence type="ECO:0000256" key="1">
    <source>
        <dbReference type="ARBA" id="ARBA00013260"/>
    </source>
</evidence>
<keyword evidence="3 7" id="KW-0378">Hydrolase</keyword>
<dbReference type="FunFam" id="3.40.50.1470:FF:000001">
    <property type="entry name" value="Peptidyl-tRNA hydrolase"/>
    <property type="match status" value="1"/>
</dbReference>
<dbReference type="OrthoDB" id="9800507at2"/>
<comment type="similarity">
    <text evidence="5 7 9">Belongs to the PTH family.</text>
</comment>
<protein>
    <recommendedName>
        <fullName evidence="6 7">Peptidyl-tRNA hydrolase</fullName>
        <shortName evidence="7">Pth</shortName>
        <ecNumber evidence="1 7">3.1.1.29</ecNumber>
    </recommendedName>
</protein>
<evidence type="ECO:0000313" key="11">
    <source>
        <dbReference type="Proteomes" id="UP000288395"/>
    </source>
</evidence>
<comment type="function">
    <text evidence="7">Hydrolyzes ribosome-free peptidyl-tRNAs (with 1 or more amino acids incorporated), which drop off the ribosome during protein synthesis, or as a result of ribosome stalling.</text>
</comment>
<accession>A0A432VWX9</accession>
<keyword evidence="4 7" id="KW-0694">RNA-binding</keyword>
<dbReference type="InterPro" id="IPR036416">
    <property type="entry name" value="Pept_tRNA_hydro_sf"/>
</dbReference>
<dbReference type="CDD" id="cd00462">
    <property type="entry name" value="PTH"/>
    <property type="match status" value="1"/>
</dbReference>
<evidence type="ECO:0000256" key="6">
    <source>
        <dbReference type="ARBA" id="ARBA00050038"/>
    </source>
</evidence>
<comment type="subunit">
    <text evidence="7">Monomer.</text>
</comment>
<dbReference type="PROSITE" id="PS01196">
    <property type="entry name" value="PEPT_TRNA_HYDROL_2"/>
    <property type="match status" value="1"/>
</dbReference>
<evidence type="ECO:0000256" key="8">
    <source>
        <dbReference type="RuleBase" id="RU000673"/>
    </source>
</evidence>
<dbReference type="Proteomes" id="UP000288395">
    <property type="component" value="Unassembled WGS sequence"/>
</dbReference>
<feature type="binding site" evidence="7">
    <location>
        <position position="70"/>
    </location>
    <ligand>
        <name>tRNA</name>
        <dbReference type="ChEBI" id="CHEBI:17843"/>
    </ligand>
</feature>
<organism evidence="10 11">
    <name type="scientific">Aliidiomarina iranensis</name>
    <dbReference type="NCBI Taxonomy" id="1434071"/>
    <lineage>
        <taxon>Bacteria</taxon>
        <taxon>Pseudomonadati</taxon>
        <taxon>Pseudomonadota</taxon>
        <taxon>Gammaproteobacteria</taxon>
        <taxon>Alteromonadales</taxon>
        <taxon>Idiomarinaceae</taxon>
        <taxon>Aliidiomarina</taxon>
    </lineage>
</organism>
<dbReference type="PROSITE" id="PS01195">
    <property type="entry name" value="PEPT_TRNA_HYDROL_1"/>
    <property type="match status" value="1"/>
</dbReference>